<reference evidence="8" key="1">
    <citation type="submission" date="2013-01" db="EMBL/GenBank/DDBJ databases">
        <title>Genome draft of Hydrogenophaga taeniospiralis 2K1.</title>
        <authorList>
            <person name="Gomila M."/>
            <person name="Lalucat J."/>
        </authorList>
    </citation>
    <scope>NUCLEOTIDE SEQUENCE</scope>
    <source>
        <strain evidence="8">CCUG 15921</strain>
    </source>
</reference>
<evidence type="ECO:0000256" key="1">
    <source>
        <dbReference type="ARBA" id="ARBA00004418"/>
    </source>
</evidence>
<organism evidence="8 9">
    <name type="scientific">Hydrogenophaga taeniospiralis CCUG 15921</name>
    <dbReference type="NCBI Taxonomy" id="1281780"/>
    <lineage>
        <taxon>Bacteria</taxon>
        <taxon>Pseudomonadati</taxon>
        <taxon>Pseudomonadota</taxon>
        <taxon>Betaproteobacteria</taxon>
        <taxon>Burkholderiales</taxon>
        <taxon>Comamonadaceae</taxon>
        <taxon>Hydrogenophaga</taxon>
    </lineage>
</organism>
<name>A0A9X4P8J4_9BURK</name>
<feature type="domain" description="AlgX/AlgJ SGNH hydrolase-like" evidence="7">
    <location>
        <begin position="63"/>
        <end position="239"/>
    </location>
</feature>
<dbReference type="GO" id="GO:0042597">
    <property type="term" value="C:periplasmic space"/>
    <property type="evidence" value="ECO:0007669"/>
    <property type="project" value="UniProtKB-SubCell"/>
</dbReference>
<comment type="caution">
    <text evidence="8">The sequence shown here is derived from an EMBL/GenBank/DDBJ whole genome shotgun (WGS) entry which is preliminary data.</text>
</comment>
<keyword evidence="5" id="KW-0574">Periplasm</keyword>
<dbReference type="EMBL" id="AOGK01000025">
    <property type="protein sequence ID" value="MDG5977758.1"/>
    <property type="molecule type" value="Genomic_DNA"/>
</dbReference>
<gene>
    <name evidence="8" type="ORF">H010_21071</name>
</gene>
<dbReference type="Proteomes" id="UP001152876">
    <property type="component" value="Unassembled WGS sequence"/>
</dbReference>
<dbReference type="GO" id="GO:0042121">
    <property type="term" value="P:alginic acid biosynthetic process"/>
    <property type="evidence" value="ECO:0007669"/>
    <property type="project" value="UniProtKB-KW"/>
</dbReference>
<sequence length="518" mass="57709">MRVLLWTGLGLSLVPLLNLFFTPTPVAQRCCSAAQLFNMDLVLRGVSAGLYRLGISIDSQNAVIGRSNWTFLGDRFERSVSTNRRTGNANDVKQGEAFAAEAARWDAFFRRNGVKTFQIMVAPNKESIYPENLPDWAAPGVPGVTDALFRGIGDSVFHDFRQPLLAAKQRDPTHLFYQHDTHWNTWGASQAFRAFADRMRFELPEVRWPQDEHYRLLRVERRTGGDLADFLRLGSGSSLDEEPILGVTGLPRELVQTAYGLNRPVDAERVADSRVALAHPVETRNALALNKARVLWLSDSFGGSMADLMHASFSDVVRMHWRDAFRDGGSLVRLLDEWQPEYVFVTTVERAFRGATFPSFLGYAPVAELASVIERDPPNAFVVSGMSGLERDPHDDSFRVTSRSSSLILSVPTEVQMGALARFTLALTCLDGSVSLPVQTFWKSADEARFHKDHSARFLHVGRRTVLDLDGAPGLQLPARVKDIRLDLRGQGSCERFRLDGLDYRPLSAVPATVGAQH</sequence>
<evidence type="ECO:0000256" key="6">
    <source>
        <dbReference type="ARBA" id="ARBA00022841"/>
    </source>
</evidence>
<dbReference type="InterPro" id="IPR031811">
    <property type="entry name" value="ALGX/ALGJ_SGNH-like"/>
</dbReference>
<dbReference type="AlphaFoldDB" id="A0A9X4P8J4"/>
<evidence type="ECO:0000256" key="4">
    <source>
        <dbReference type="ARBA" id="ARBA00022729"/>
    </source>
</evidence>
<keyword evidence="4" id="KW-0732">Signal</keyword>
<evidence type="ECO:0000313" key="8">
    <source>
        <dbReference type="EMBL" id="MDG5977758.1"/>
    </source>
</evidence>
<accession>A0A9X4P8J4</accession>
<dbReference type="Pfam" id="PF16822">
    <property type="entry name" value="ALGX"/>
    <property type="match status" value="1"/>
</dbReference>
<comment type="subcellular location">
    <subcellularLocation>
        <location evidence="1">Periplasm</location>
    </subcellularLocation>
</comment>
<proteinExistence type="predicted"/>
<dbReference type="GO" id="GO:0016740">
    <property type="term" value="F:transferase activity"/>
    <property type="evidence" value="ECO:0007669"/>
    <property type="project" value="UniProtKB-KW"/>
</dbReference>
<keyword evidence="9" id="KW-1185">Reference proteome</keyword>
<evidence type="ECO:0000313" key="9">
    <source>
        <dbReference type="Proteomes" id="UP001152876"/>
    </source>
</evidence>
<evidence type="ECO:0000256" key="3">
    <source>
        <dbReference type="ARBA" id="ARBA00022679"/>
    </source>
</evidence>
<keyword evidence="3" id="KW-0808">Transferase</keyword>
<comment type="pathway">
    <text evidence="2">Glycan biosynthesis; alginate biosynthesis.</text>
</comment>
<keyword evidence="6" id="KW-0016">Alginate biosynthesis</keyword>
<evidence type="ECO:0000256" key="2">
    <source>
        <dbReference type="ARBA" id="ARBA00005182"/>
    </source>
</evidence>
<protein>
    <recommendedName>
        <fullName evidence="7">AlgX/AlgJ SGNH hydrolase-like domain-containing protein</fullName>
    </recommendedName>
</protein>
<evidence type="ECO:0000256" key="5">
    <source>
        <dbReference type="ARBA" id="ARBA00022764"/>
    </source>
</evidence>
<evidence type="ECO:0000259" key="7">
    <source>
        <dbReference type="Pfam" id="PF16822"/>
    </source>
</evidence>